<comment type="subcellular location">
    <subcellularLocation>
        <location evidence="1">Secreted</location>
    </subcellularLocation>
</comment>
<dbReference type="PANTHER" id="PTHR21353">
    <property type="match status" value="1"/>
</dbReference>
<evidence type="ECO:0000313" key="6">
    <source>
        <dbReference type="Proteomes" id="UP000838412"/>
    </source>
</evidence>
<keyword evidence="6" id="KW-1185">Reference proteome</keyword>
<dbReference type="Gene3D" id="1.20.1250.10">
    <property type="match status" value="1"/>
</dbReference>
<evidence type="ECO:0000256" key="4">
    <source>
        <dbReference type="ARBA" id="ARBA00022525"/>
    </source>
</evidence>
<evidence type="ECO:0000256" key="2">
    <source>
        <dbReference type="ARBA" id="ARBA00007432"/>
    </source>
</evidence>
<keyword evidence="3" id="KW-0202">Cytokine</keyword>
<dbReference type="SUPFAM" id="SSF47266">
    <property type="entry name" value="4-helical cytokines"/>
    <property type="match status" value="1"/>
</dbReference>
<comment type="similarity">
    <text evidence="2">Belongs to the IL-6 superfamily.</text>
</comment>
<dbReference type="EMBL" id="OV696688">
    <property type="protein sequence ID" value="CAH1257890.1"/>
    <property type="molecule type" value="Genomic_DNA"/>
</dbReference>
<dbReference type="GO" id="GO:0005125">
    <property type="term" value="F:cytokine activity"/>
    <property type="evidence" value="ECO:0007669"/>
    <property type="project" value="UniProtKB-KW"/>
</dbReference>
<dbReference type="PANTHER" id="PTHR21353:SF6">
    <property type="match status" value="1"/>
</dbReference>
<gene>
    <name evidence="5" type="primary">Hypp1920</name>
    <name evidence="5" type="ORF">BLAG_LOCUS15649</name>
</gene>
<evidence type="ECO:0000256" key="3">
    <source>
        <dbReference type="ARBA" id="ARBA00022514"/>
    </source>
</evidence>
<dbReference type="InterPro" id="IPR010681">
    <property type="entry name" value="PRF/CT"/>
</dbReference>
<reference evidence="5" key="1">
    <citation type="submission" date="2022-01" db="EMBL/GenBank/DDBJ databases">
        <authorList>
            <person name="Braso-Vives M."/>
        </authorList>
    </citation>
    <scope>NUCLEOTIDE SEQUENCE</scope>
</reference>
<protein>
    <submittedName>
        <fullName evidence="5">Hypp1920 protein</fullName>
    </submittedName>
</protein>
<dbReference type="AlphaFoldDB" id="A0A8J9ZM04"/>
<dbReference type="FunFam" id="1.20.1250.10:FF:000075">
    <property type="entry name" value="Uncharacterized protein"/>
    <property type="match status" value="1"/>
</dbReference>
<dbReference type="Proteomes" id="UP000838412">
    <property type="component" value="Chromosome 3"/>
</dbReference>
<organism evidence="5 6">
    <name type="scientific">Branchiostoma lanceolatum</name>
    <name type="common">Common lancelet</name>
    <name type="synonym">Amphioxus lanceolatum</name>
    <dbReference type="NCBI Taxonomy" id="7740"/>
    <lineage>
        <taxon>Eukaryota</taxon>
        <taxon>Metazoa</taxon>
        <taxon>Chordata</taxon>
        <taxon>Cephalochordata</taxon>
        <taxon>Leptocardii</taxon>
        <taxon>Amphioxiformes</taxon>
        <taxon>Branchiostomatidae</taxon>
        <taxon>Branchiostoma</taxon>
    </lineage>
</organism>
<dbReference type="InterPro" id="IPR009079">
    <property type="entry name" value="4_helix_cytokine-like_core"/>
</dbReference>
<name>A0A8J9ZM04_BRALA</name>
<dbReference type="GO" id="GO:0005615">
    <property type="term" value="C:extracellular space"/>
    <property type="evidence" value="ECO:0007669"/>
    <property type="project" value="UniProtKB-KW"/>
</dbReference>
<keyword evidence="4" id="KW-0964">Secreted</keyword>
<sequence length="228" mass="26057">MKNTSPSNFFSAVPSKYLGVMRICTVLLVVGVLGTSGTPIPTTPASGFPQESPFDVLMNDRSIADRLYRKADEAYTTFFQDEFEGNSGYCAEQITWDELISVRMTPLEWRNLGDEERMQRMRSDLQIFGQYLEEVKLDELDKEGHTDTANKVDETIHQLDTLMTAIDVTNNALGFSSPTDTAEIQNINFRDPFSEFARSIRDCVVLRDFRVLVQRVHRDFTLLSQKYQ</sequence>
<evidence type="ECO:0000313" key="5">
    <source>
        <dbReference type="EMBL" id="CAH1257890.1"/>
    </source>
</evidence>
<dbReference type="OrthoDB" id="8425895at2759"/>
<evidence type="ECO:0000256" key="1">
    <source>
        <dbReference type="ARBA" id="ARBA00004613"/>
    </source>
</evidence>
<accession>A0A8J9ZM04</accession>
<proteinExistence type="inferred from homology"/>